<sequence>MGSRWLLVMPGGMIRKLVAETIGKIRRLHHVDGRSIGAICRRLGLSRKLVRKVLHSGTTESRYERAE</sequence>
<organism evidence="1 2">
    <name type="scientific">Neoroseomonas lacus</name>
    <dbReference type="NCBI Taxonomy" id="287609"/>
    <lineage>
        <taxon>Bacteria</taxon>
        <taxon>Pseudomonadati</taxon>
        <taxon>Pseudomonadota</taxon>
        <taxon>Alphaproteobacteria</taxon>
        <taxon>Acetobacterales</taxon>
        <taxon>Acetobacteraceae</taxon>
        <taxon>Neoroseomonas</taxon>
    </lineage>
</organism>
<name>A0A917KNK1_9PROT</name>
<evidence type="ECO:0000313" key="1">
    <source>
        <dbReference type="EMBL" id="GGJ22587.1"/>
    </source>
</evidence>
<proteinExistence type="predicted"/>
<accession>A0A917KNK1</accession>
<evidence type="ECO:0000313" key="2">
    <source>
        <dbReference type="Proteomes" id="UP000661507"/>
    </source>
</evidence>
<protein>
    <submittedName>
        <fullName evidence="1">Uncharacterized protein</fullName>
    </submittedName>
</protein>
<dbReference type="EMBL" id="BMKW01000007">
    <property type="protein sequence ID" value="GGJ22587.1"/>
    <property type="molecule type" value="Genomic_DNA"/>
</dbReference>
<comment type="caution">
    <text evidence="1">The sequence shown here is derived from an EMBL/GenBank/DDBJ whole genome shotgun (WGS) entry which is preliminary data.</text>
</comment>
<reference evidence="1" key="1">
    <citation type="journal article" date="2014" name="Int. J. Syst. Evol. Microbiol.">
        <title>Complete genome sequence of Corynebacterium casei LMG S-19264T (=DSM 44701T), isolated from a smear-ripened cheese.</title>
        <authorList>
            <consortium name="US DOE Joint Genome Institute (JGI-PGF)"/>
            <person name="Walter F."/>
            <person name="Albersmeier A."/>
            <person name="Kalinowski J."/>
            <person name="Ruckert C."/>
        </authorList>
    </citation>
    <scope>NUCLEOTIDE SEQUENCE</scope>
    <source>
        <strain evidence="1">CGMCC 1.3617</strain>
    </source>
</reference>
<keyword evidence="2" id="KW-1185">Reference proteome</keyword>
<dbReference type="AlphaFoldDB" id="A0A917KNK1"/>
<gene>
    <name evidence="1" type="ORF">GCM10011320_32250</name>
</gene>
<dbReference type="Proteomes" id="UP000661507">
    <property type="component" value="Unassembled WGS sequence"/>
</dbReference>
<reference evidence="1" key="2">
    <citation type="submission" date="2020-09" db="EMBL/GenBank/DDBJ databases">
        <authorList>
            <person name="Sun Q."/>
            <person name="Zhou Y."/>
        </authorList>
    </citation>
    <scope>NUCLEOTIDE SEQUENCE</scope>
    <source>
        <strain evidence="1">CGMCC 1.3617</strain>
    </source>
</reference>